<dbReference type="STRING" id="1045775.SAMN05216378_5806"/>
<evidence type="ECO:0000256" key="5">
    <source>
        <dbReference type="ARBA" id="ARBA00023136"/>
    </source>
</evidence>
<gene>
    <name evidence="10" type="ORF">SAMN05216378_5806</name>
</gene>
<evidence type="ECO:0000256" key="6">
    <source>
        <dbReference type="ARBA" id="ARBA00038076"/>
    </source>
</evidence>
<name>A0A1I2HH57_9BACL</name>
<proteinExistence type="inferred from homology"/>
<feature type="domain" description="ABC3 transporter permease C-terminal" evidence="8">
    <location>
        <begin position="316"/>
        <end position="424"/>
    </location>
</feature>
<organism evidence="10 11">
    <name type="scientific">Paenibacillus catalpae</name>
    <dbReference type="NCBI Taxonomy" id="1045775"/>
    <lineage>
        <taxon>Bacteria</taxon>
        <taxon>Bacillati</taxon>
        <taxon>Bacillota</taxon>
        <taxon>Bacilli</taxon>
        <taxon>Bacillales</taxon>
        <taxon>Paenibacillaceae</taxon>
        <taxon>Paenibacillus</taxon>
    </lineage>
</organism>
<evidence type="ECO:0000313" key="11">
    <source>
        <dbReference type="Proteomes" id="UP000198855"/>
    </source>
</evidence>
<evidence type="ECO:0000256" key="2">
    <source>
        <dbReference type="ARBA" id="ARBA00022475"/>
    </source>
</evidence>
<feature type="transmembrane region" description="Helical" evidence="7">
    <location>
        <begin position="447"/>
        <end position="467"/>
    </location>
</feature>
<evidence type="ECO:0000256" key="7">
    <source>
        <dbReference type="SAM" id="Phobius"/>
    </source>
</evidence>
<accession>A0A1I2HH57</accession>
<comment type="similarity">
    <text evidence="6">Belongs to the ABC-4 integral membrane protein family.</text>
</comment>
<evidence type="ECO:0000256" key="4">
    <source>
        <dbReference type="ARBA" id="ARBA00022989"/>
    </source>
</evidence>
<dbReference type="PANTHER" id="PTHR30572:SF4">
    <property type="entry name" value="ABC TRANSPORTER PERMEASE YTRF"/>
    <property type="match status" value="1"/>
</dbReference>
<dbReference type="OrthoDB" id="51951at2"/>
<dbReference type="Pfam" id="PF12704">
    <property type="entry name" value="MacB_PCD"/>
    <property type="match status" value="1"/>
</dbReference>
<keyword evidence="11" id="KW-1185">Reference proteome</keyword>
<dbReference type="GO" id="GO:0022857">
    <property type="term" value="F:transmembrane transporter activity"/>
    <property type="evidence" value="ECO:0007669"/>
    <property type="project" value="TreeGrafter"/>
</dbReference>
<keyword evidence="3 7" id="KW-0812">Transmembrane</keyword>
<dbReference type="AlphaFoldDB" id="A0A1I2HH57"/>
<feature type="transmembrane region" description="Helical" evidence="7">
    <location>
        <begin position="921"/>
        <end position="943"/>
    </location>
</feature>
<dbReference type="InterPro" id="IPR050250">
    <property type="entry name" value="Macrolide_Exporter_MacB"/>
</dbReference>
<comment type="subcellular location">
    <subcellularLocation>
        <location evidence="1">Cell membrane</location>
        <topology evidence="1">Multi-pass membrane protein</topology>
    </subcellularLocation>
</comment>
<evidence type="ECO:0000313" key="10">
    <source>
        <dbReference type="EMBL" id="SFF28858.1"/>
    </source>
</evidence>
<dbReference type="InterPro" id="IPR003838">
    <property type="entry name" value="ABC3_permease_C"/>
</dbReference>
<feature type="transmembrane region" description="Helical" evidence="7">
    <location>
        <begin position="405"/>
        <end position="426"/>
    </location>
</feature>
<evidence type="ECO:0000256" key="3">
    <source>
        <dbReference type="ARBA" id="ARBA00022692"/>
    </source>
</evidence>
<dbReference type="GO" id="GO:0005886">
    <property type="term" value="C:plasma membrane"/>
    <property type="evidence" value="ECO:0007669"/>
    <property type="project" value="UniProtKB-SubCell"/>
</dbReference>
<dbReference type="RefSeq" id="WP_091190317.1">
    <property type="nucleotide sequence ID" value="NZ_FOMT01000007.1"/>
</dbReference>
<protein>
    <submittedName>
        <fullName evidence="10">Putative ABC transport system permease protein</fullName>
    </submittedName>
</protein>
<feature type="transmembrane region" description="Helical" evidence="7">
    <location>
        <begin position="496"/>
        <end position="520"/>
    </location>
</feature>
<dbReference type="InterPro" id="IPR025857">
    <property type="entry name" value="MacB_PCD"/>
</dbReference>
<evidence type="ECO:0000256" key="1">
    <source>
        <dbReference type="ARBA" id="ARBA00004651"/>
    </source>
</evidence>
<feature type="domain" description="MacB-like periplasmic core" evidence="9">
    <location>
        <begin position="546"/>
        <end position="791"/>
    </location>
</feature>
<keyword evidence="2" id="KW-1003">Cell membrane</keyword>
<feature type="transmembrane region" description="Helical" evidence="7">
    <location>
        <begin position="352"/>
        <end position="377"/>
    </location>
</feature>
<keyword evidence="4 7" id="KW-1133">Transmembrane helix</keyword>
<feature type="transmembrane region" description="Helical" evidence="7">
    <location>
        <begin position="865"/>
        <end position="896"/>
    </location>
</feature>
<sequence length="957" mass="106391">MSVLIMLFRKLARNRWLAASLLAGMLCCIALTSSMPIYKNAVLRYMLVQDMDRGYAETGNHPGVVSIDITMRDDDPKIQAAIMNQLASYWASHIKGGSLKLLLDQRIMETVRFALTPADPSRIDAEEKRSAKFAARTGLEDKVRVVDGVLPKKEPVNGVYEVMVTDNALVELKMLLGQEYTIDDPRKDRQAIRVKPVAVIAESDLSDVYWSRASLGPERNTLFLPDELFSRDFAQEGPFVFSKIGALAAADYTRFDIPTAEFMIDLKSNMAADMMGNYSFSVSSSVWVPGSDAMTAYADREQTLRNLLWSLNVPLFILIGFYLYIVMGMLIERQKSEIAVLRSRGATRRHIMSIYAMELGLIAVFALAAGPALGAAFTRMLGSTSTFLSFVDRGALEVQISAESWLYAAGAAIVSWILGLVPVFLATGDSIVDQNRAKAREGKRPKWQTFGLDIVLLCLSFYGYYVYSQRMRDLVKLGLDGKSLSADPLLYTVPTLFILGASLLLIRAYPLIVSFLYRLGRKRWSPQLYSTLLLVSRRNRLYHGLMVFLVLTIGTGIYNANTARTINGNMEDQIWYAKGSDIVLRQHWQSDAPPPSAPGQAGQENQQAAAKPARINYLEPPFELIERLPGVERAARVFVKEESEAWLGNKSGKVRLMGIDTDAFGEAAWMKEGLLPYHIYSYLNLIAPDANAVLLSKTAADYYGAQVGDVMDIGWEGLRPTRFIVYGVIDYFPTFNPNPASVEETQDNRNPMLIIGHLEKIQNELAMEPYDAWIKLAPGADRQKLLQAVEENGIALEKFEDTIGEIAQSRLDPFRMAINGVMSLGFIVSLVISFIGFMLFWLLSLQGRMLQLGIYRAMGISFRQLLGMLVFEQLLTTGAGFLIAIATGLAACRIFVPLYQLSFDVGKIVPPFDVITGNADIVRLAAATCLMLAAALIILAWLLKRMNIYQAVKLGDD</sequence>
<feature type="transmembrane region" description="Helical" evidence="7">
    <location>
        <begin position="821"/>
        <end position="844"/>
    </location>
</feature>
<feature type="transmembrane region" description="Helical" evidence="7">
    <location>
        <begin position="541"/>
        <end position="560"/>
    </location>
</feature>
<keyword evidence="5 7" id="KW-0472">Membrane</keyword>
<feature type="transmembrane region" description="Helical" evidence="7">
    <location>
        <begin position="307"/>
        <end position="331"/>
    </location>
</feature>
<evidence type="ECO:0000259" key="9">
    <source>
        <dbReference type="Pfam" id="PF12704"/>
    </source>
</evidence>
<evidence type="ECO:0000259" key="8">
    <source>
        <dbReference type="Pfam" id="PF02687"/>
    </source>
</evidence>
<dbReference type="EMBL" id="FOMT01000007">
    <property type="protein sequence ID" value="SFF28858.1"/>
    <property type="molecule type" value="Genomic_DNA"/>
</dbReference>
<dbReference type="Pfam" id="PF02687">
    <property type="entry name" value="FtsX"/>
    <property type="match status" value="2"/>
</dbReference>
<dbReference type="PANTHER" id="PTHR30572">
    <property type="entry name" value="MEMBRANE COMPONENT OF TRANSPORTER-RELATED"/>
    <property type="match status" value="1"/>
</dbReference>
<dbReference type="Proteomes" id="UP000198855">
    <property type="component" value="Unassembled WGS sequence"/>
</dbReference>
<reference evidence="11" key="1">
    <citation type="submission" date="2016-10" db="EMBL/GenBank/DDBJ databases">
        <authorList>
            <person name="Varghese N."/>
            <person name="Submissions S."/>
        </authorList>
    </citation>
    <scope>NUCLEOTIDE SEQUENCE [LARGE SCALE GENOMIC DNA]</scope>
    <source>
        <strain evidence="11">CGMCC 1.10784</strain>
    </source>
</reference>
<feature type="domain" description="ABC3 transporter permease C-terminal" evidence="8">
    <location>
        <begin position="826"/>
        <end position="938"/>
    </location>
</feature>